<accession>A0A9D1ESS7</accession>
<name>A0A9D1ESS7_9FIRM</name>
<comment type="caution">
    <text evidence="1">The sequence shown here is derived from an EMBL/GenBank/DDBJ whole genome shotgun (WGS) entry which is preliminary data.</text>
</comment>
<protein>
    <submittedName>
        <fullName evidence="1">Uncharacterized protein</fullName>
    </submittedName>
</protein>
<dbReference type="AlphaFoldDB" id="A0A9D1ESS7"/>
<reference evidence="1" key="1">
    <citation type="submission" date="2020-10" db="EMBL/GenBank/DDBJ databases">
        <authorList>
            <person name="Gilroy R."/>
        </authorList>
    </citation>
    <scope>NUCLEOTIDE SEQUENCE</scope>
    <source>
        <strain evidence="1">CHK190-19873</strain>
    </source>
</reference>
<dbReference type="Proteomes" id="UP000823935">
    <property type="component" value="Unassembled WGS sequence"/>
</dbReference>
<evidence type="ECO:0000313" key="1">
    <source>
        <dbReference type="EMBL" id="HIS31602.1"/>
    </source>
</evidence>
<proteinExistence type="predicted"/>
<sequence>MDYQNLVPVTGVIQSITRGDNCCSQTLMLRTQDGIVNFVLSNATAVIDNRPLRRGMKITAFYDGSRPVPLIYPPRYQAELIAAPDRNGQVMLNFFDRTLTAADGSLKLNVGPRTQVQTINGQRFLCSPGNRTLLVYYTATTRSVPPQTTPQKIVVLCGEG</sequence>
<gene>
    <name evidence="1" type="ORF">IAB44_08680</name>
</gene>
<reference evidence="1" key="2">
    <citation type="journal article" date="2021" name="PeerJ">
        <title>Extensive microbial diversity within the chicken gut microbiome revealed by metagenomics and culture.</title>
        <authorList>
            <person name="Gilroy R."/>
            <person name="Ravi A."/>
            <person name="Getino M."/>
            <person name="Pursley I."/>
            <person name="Horton D.L."/>
            <person name="Alikhan N.F."/>
            <person name="Baker D."/>
            <person name="Gharbi K."/>
            <person name="Hall N."/>
            <person name="Watson M."/>
            <person name="Adriaenssens E.M."/>
            <person name="Foster-Nyarko E."/>
            <person name="Jarju S."/>
            <person name="Secka A."/>
            <person name="Antonio M."/>
            <person name="Oren A."/>
            <person name="Chaudhuri R.R."/>
            <person name="La Ragione R."/>
            <person name="Hildebrand F."/>
            <person name="Pallen M.J."/>
        </authorList>
    </citation>
    <scope>NUCLEOTIDE SEQUENCE</scope>
    <source>
        <strain evidence="1">CHK190-19873</strain>
    </source>
</reference>
<dbReference type="EMBL" id="DVIQ01000046">
    <property type="protein sequence ID" value="HIS31602.1"/>
    <property type="molecule type" value="Genomic_DNA"/>
</dbReference>
<evidence type="ECO:0000313" key="2">
    <source>
        <dbReference type="Proteomes" id="UP000823935"/>
    </source>
</evidence>
<organism evidence="1 2">
    <name type="scientific">Candidatus Limivivens intestinipullorum</name>
    <dbReference type="NCBI Taxonomy" id="2840858"/>
    <lineage>
        <taxon>Bacteria</taxon>
        <taxon>Bacillati</taxon>
        <taxon>Bacillota</taxon>
        <taxon>Clostridia</taxon>
        <taxon>Lachnospirales</taxon>
        <taxon>Lachnospiraceae</taxon>
        <taxon>Lachnospiraceae incertae sedis</taxon>
        <taxon>Candidatus Limivivens</taxon>
    </lineage>
</organism>